<evidence type="ECO:0000256" key="1">
    <source>
        <dbReference type="ARBA" id="ARBA00022729"/>
    </source>
</evidence>
<dbReference type="Proteomes" id="UP001457282">
    <property type="component" value="Unassembled WGS sequence"/>
</dbReference>
<protein>
    <recommendedName>
        <fullName evidence="2">Prolamin-like domain-containing protein</fullName>
    </recommendedName>
</protein>
<evidence type="ECO:0000313" key="4">
    <source>
        <dbReference type="Proteomes" id="UP001457282"/>
    </source>
</evidence>
<evidence type="ECO:0000313" key="3">
    <source>
        <dbReference type="EMBL" id="KAK9931894.1"/>
    </source>
</evidence>
<dbReference type="PANTHER" id="PTHR31951">
    <property type="entry name" value="BIFUNCTIONAL INHIBITOR/LIPID-TRANSFER PROTEIN/SEED STORAGE 2S ALBUMIN SUPERFAMILY PROTEIN-RELATED"/>
    <property type="match status" value="1"/>
</dbReference>
<dbReference type="Pfam" id="PF05617">
    <property type="entry name" value="Prolamin_like"/>
    <property type="match status" value="1"/>
</dbReference>
<dbReference type="InterPro" id="IPR008502">
    <property type="entry name" value="Prolamin-like"/>
</dbReference>
<feature type="domain" description="Prolamin-like" evidence="2">
    <location>
        <begin position="13"/>
        <end position="67"/>
    </location>
</feature>
<accession>A0AAW1X5Y0</accession>
<gene>
    <name evidence="3" type="ORF">M0R45_019150</name>
</gene>
<dbReference type="AlphaFoldDB" id="A0AAW1X5Y0"/>
<keyword evidence="4" id="KW-1185">Reference proteome</keyword>
<reference evidence="3 4" key="1">
    <citation type="journal article" date="2023" name="G3 (Bethesda)">
        <title>A chromosome-length genome assembly and annotation of blackberry (Rubus argutus, cv. 'Hillquist').</title>
        <authorList>
            <person name="Bruna T."/>
            <person name="Aryal R."/>
            <person name="Dudchenko O."/>
            <person name="Sargent D.J."/>
            <person name="Mead D."/>
            <person name="Buti M."/>
            <person name="Cavallini A."/>
            <person name="Hytonen T."/>
            <person name="Andres J."/>
            <person name="Pham M."/>
            <person name="Weisz D."/>
            <person name="Mascagni F."/>
            <person name="Usai G."/>
            <person name="Natali L."/>
            <person name="Bassil N."/>
            <person name="Fernandez G.E."/>
            <person name="Lomsadze A."/>
            <person name="Armour M."/>
            <person name="Olukolu B."/>
            <person name="Poorten T."/>
            <person name="Britton C."/>
            <person name="Davik J."/>
            <person name="Ashrafi H."/>
            <person name="Aiden E.L."/>
            <person name="Borodovsky M."/>
            <person name="Worthington M."/>
        </authorList>
    </citation>
    <scope>NUCLEOTIDE SEQUENCE [LARGE SCALE GENOMIC DNA]</scope>
    <source>
        <strain evidence="3">PI 553951</strain>
    </source>
</reference>
<comment type="caution">
    <text evidence="3">The sequence shown here is derived from an EMBL/GenBank/DDBJ whole genome shotgun (WGS) entry which is preliminary data.</text>
</comment>
<name>A0AAW1X5Y0_RUBAR</name>
<sequence>MAGPIVYPFLATAFSMGGKVSDNCCRDLVALGRLCHDIIVNKTLAVYHPSANKAQALAKSGQVWNRCAAISLSPASSPSHWEN</sequence>
<dbReference type="EMBL" id="JBEDUW010000004">
    <property type="protein sequence ID" value="KAK9931894.1"/>
    <property type="molecule type" value="Genomic_DNA"/>
</dbReference>
<organism evidence="3 4">
    <name type="scientific">Rubus argutus</name>
    <name type="common">Southern blackberry</name>
    <dbReference type="NCBI Taxonomy" id="59490"/>
    <lineage>
        <taxon>Eukaryota</taxon>
        <taxon>Viridiplantae</taxon>
        <taxon>Streptophyta</taxon>
        <taxon>Embryophyta</taxon>
        <taxon>Tracheophyta</taxon>
        <taxon>Spermatophyta</taxon>
        <taxon>Magnoliopsida</taxon>
        <taxon>eudicotyledons</taxon>
        <taxon>Gunneridae</taxon>
        <taxon>Pentapetalae</taxon>
        <taxon>rosids</taxon>
        <taxon>fabids</taxon>
        <taxon>Rosales</taxon>
        <taxon>Rosaceae</taxon>
        <taxon>Rosoideae</taxon>
        <taxon>Rosoideae incertae sedis</taxon>
        <taxon>Rubus</taxon>
    </lineage>
</organism>
<evidence type="ECO:0000259" key="2">
    <source>
        <dbReference type="Pfam" id="PF05617"/>
    </source>
</evidence>
<dbReference type="PANTHER" id="PTHR31951:SF22">
    <property type="entry name" value="ECA1 GAMETOGENESIS RELATED FAMILY"/>
    <property type="match status" value="1"/>
</dbReference>
<proteinExistence type="predicted"/>
<keyword evidence="1" id="KW-0732">Signal</keyword>